<dbReference type="AlphaFoldDB" id="A0A388SF34"/>
<feature type="transmembrane region" description="Helical" evidence="1">
    <location>
        <begin position="38"/>
        <end position="59"/>
    </location>
</feature>
<dbReference type="InterPro" id="IPR014509">
    <property type="entry name" value="YjdF-like"/>
</dbReference>
<gene>
    <name evidence="2" type="primary">yjdF</name>
    <name evidence="2" type="ORF">MESMUL_22500</name>
</gene>
<dbReference type="RefSeq" id="WP_198290748.1">
    <property type="nucleotide sequence ID" value="NZ_BGZJ01000002.1"/>
</dbReference>
<proteinExistence type="predicted"/>
<feature type="transmembrane region" description="Helical" evidence="1">
    <location>
        <begin position="109"/>
        <end position="126"/>
    </location>
</feature>
<evidence type="ECO:0000256" key="1">
    <source>
        <dbReference type="SAM" id="Phobius"/>
    </source>
</evidence>
<dbReference type="Proteomes" id="UP000266091">
    <property type="component" value="Unassembled WGS sequence"/>
</dbReference>
<evidence type="ECO:0000313" key="3">
    <source>
        <dbReference type="Proteomes" id="UP000266091"/>
    </source>
</evidence>
<dbReference type="Pfam" id="PF09997">
    <property type="entry name" value="DUF2238"/>
    <property type="match status" value="1"/>
</dbReference>
<accession>A0A388SF34</accession>
<reference evidence="2 3" key="1">
    <citation type="journal article" date="2018" name="Int. J. Syst. Evol. Microbiol.">
        <title>Mesosutterella multiformis gen. nov., sp. nov., a member of the family Sutterellaceae and Sutterella megalosphaeroides sp. nov., isolated from human faeces.</title>
        <authorList>
            <person name="Sakamoto M."/>
            <person name="Ikeyama N."/>
            <person name="Kunihiro T."/>
            <person name="Iino T."/>
            <person name="Yuki M."/>
            <person name="Ohkuma M."/>
        </authorList>
    </citation>
    <scope>NUCLEOTIDE SEQUENCE [LARGE SCALE GENOMIC DNA]</scope>
    <source>
        <strain evidence="2 3">4NBBH2</strain>
    </source>
</reference>
<keyword evidence="1" id="KW-0812">Transmembrane</keyword>
<keyword evidence="1" id="KW-1133">Transmembrane helix</keyword>
<keyword evidence="1" id="KW-0472">Membrane</keyword>
<organism evidence="2 3">
    <name type="scientific">Mesosutterella multiformis</name>
    <dbReference type="NCBI Taxonomy" id="2259133"/>
    <lineage>
        <taxon>Bacteria</taxon>
        <taxon>Pseudomonadati</taxon>
        <taxon>Pseudomonadota</taxon>
        <taxon>Betaproteobacteria</taxon>
        <taxon>Burkholderiales</taxon>
        <taxon>Sutterellaceae</taxon>
        <taxon>Mesosutterella</taxon>
    </lineage>
</organism>
<dbReference type="PIRSF" id="PIRSF020606">
    <property type="entry name" value="UCP020606"/>
    <property type="match status" value="1"/>
</dbReference>
<comment type="caution">
    <text evidence="2">The sequence shown here is derived from an EMBL/GenBank/DDBJ whole genome shotgun (WGS) entry which is preliminary data.</text>
</comment>
<keyword evidence="3" id="KW-1185">Reference proteome</keyword>
<accession>A0A401LIZ9</accession>
<feature type="transmembrane region" description="Helical" evidence="1">
    <location>
        <begin position="66"/>
        <end position="86"/>
    </location>
</feature>
<feature type="transmembrane region" description="Helical" evidence="1">
    <location>
        <begin position="12"/>
        <end position="32"/>
    </location>
</feature>
<feature type="transmembrane region" description="Helical" evidence="1">
    <location>
        <begin position="138"/>
        <end position="156"/>
    </location>
</feature>
<name>A0A388SF34_9BURK</name>
<dbReference type="InterPro" id="IPR058534">
    <property type="entry name" value="YjdF"/>
</dbReference>
<evidence type="ECO:0000313" key="2">
    <source>
        <dbReference type="EMBL" id="GBO94896.1"/>
    </source>
</evidence>
<feature type="transmembrane region" description="Helical" evidence="1">
    <location>
        <begin position="184"/>
        <end position="203"/>
    </location>
</feature>
<protein>
    <submittedName>
        <fullName evidence="2">Membrane protein</fullName>
    </submittedName>
</protein>
<sequence length="216" mass="24743">MDWYEKGMGERFSTFHAVLLAIWLAVLVWSGINPHDRLTWWLECTPGLIGFALLALTWGKFRFSRFCYALIAIHCVILFIGAKYTYAEVPLFTWLEGPLHFARNNYDKVGHFAQGAFPAIIAREIILRTRAARSKAWAAFFSITVCLSIAALYEIFEWATAEIIHEEADAFLGTQGDPWDTQKDMAWCLVGAVFSMLFLTGIHDRSIRRLVSRRNE</sequence>
<dbReference type="EMBL" id="BGZJ01000002">
    <property type="protein sequence ID" value="GBO94896.1"/>
    <property type="molecule type" value="Genomic_DNA"/>
</dbReference>